<proteinExistence type="predicted"/>
<name>A0ABM9LB06_9MYCO</name>
<feature type="domain" description="Carboxymuconolactone decarboxylase-like" evidence="1">
    <location>
        <begin position="30"/>
        <end position="102"/>
    </location>
</feature>
<gene>
    <name evidence="2" type="ORF">MU0053_000514</name>
</gene>
<dbReference type="Proteomes" id="UP001190465">
    <property type="component" value="Chromosome"/>
</dbReference>
<dbReference type="SUPFAM" id="SSF69118">
    <property type="entry name" value="AhpD-like"/>
    <property type="match status" value="1"/>
</dbReference>
<dbReference type="PANTHER" id="PTHR33570">
    <property type="entry name" value="4-CARBOXYMUCONOLACTONE DECARBOXYLASE FAMILY PROTEIN"/>
    <property type="match status" value="1"/>
</dbReference>
<sequence>MSADELRRKGLAKMNEVYGWEMPDIKGDPYFDLTVDHLFGSVWTRPGLSMRDKRIMTLTAVTAAGRQDLAEIQVNAALLNEELDEVALKEAAVFLTQYLGFPLGSALNGTVDKVIAKRKKAAAKGEGEDKRANVNAALKMHSGTSLDDVADQG</sequence>
<dbReference type="InterPro" id="IPR003779">
    <property type="entry name" value="CMD-like"/>
</dbReference>
<dbReference type="InterPro" id="IPR052512">
    <property type="entry name" value="4CMD/NDH-1_regulator"/>
</dbReference>
<evidence type="ECO:0000259" key="1">
    <source>
        <dbReference type="Pfam" id="PF02627"/>
    </source>
</evidence>
<dbReference type="Gene3D" id="1.20.1290.10">
    <property type="entry name" value="AhpD-like"/>
    <property type="match status" value="1"/>
</dbReference>
<organism evidence="2 3">
    <name type="scientific">[Mycobacterium] burgundiense</name>
    <dbReference type="NCBI Taxonomy" id="3064286"/>
    <lineage>
        <taxon>Bacteria</taxon>
        <taxon>Bacillati</taxon>
        <taxon>Actinomycetota</taxon>
        <taxon>Actinomycetes</taxon>
        <taxon>Mycobacteriales</taxon>
        <taxon>Mycobacteriaceae</taxon>
        <taxon>Mycolicibacterium</taxon>
    </lineage>
</organism>
<dbReference type="RefSeq" id="WP_308480858.1">
    <property type="nucleotide sequence ID" value="NZ_OY726397.1"/>
</dbReference>
<evidence type="ECO:0000313" key="3">
    <source>
        <dbReference type="Proteomes" id="UP001190465"/>
    </source>
</evidence>
<dbReference type="InterPro" id="IPR029032">
    <property type="entry name" value="AhpD-like"/>
</dbReference>
<dbReference type="Pfam" id="PF02627">
    <property type="entry name" value="CMD"/>
    <property type="match status" value="1"/>
</dbReference>
<dbReference type="PANTHER" id="PTHR33570:SF2">
    <property type="entry name" value="CARBOXYMUCONOLACTONE DECARBOXYLASE-LIKE DOMAIN-CONTAINING PROTEIN"/>
    <property type="match status" value="1"/>
</dbReference>
<keyword evidence="3" id="KW-1185">Reference proteome</keyword>
<accession>A0ABM9LB06</accession>
<reference evidence="2 3" key="1">
    <citation type="submission" date="2023-08" db="EMBL/GenBank/DDBJ databases">
        <authorList>
            <person name="Folkvardsen B D."/>
            <person name="Norman A."/>
        </authorList>
    </citation>
    <scope>NUCLEOTIDE SEQUENCE [LARGE SCALE GENOMIC DNA]</scope>
    <source>
        <strain evidence="2 3">Mu0053</strain>
    </source>
</reference>
<protein>
    <submittedName>
        <fullName evidence="2">Carboxymuconolactone decarboxylase family protein</fullName>
    </submittedName>
</protein>
<evidence type="ECO:0000313" key="2">
    <source>
        <dbReference type="EMBL" id="CAJ1495902.1"/>
    </source>
</evidence>
<dbReference type="EMBL" id="OY726397">
    <property type="protein sequence ID" value="CAJ1495902.1"/>
    <property type="molecule type" value="Genomic_DNA"/>
</dbReference>